<keyword evidence="3" id="KW-1185">Reference proteome</keyword>
<dbReference type="OrthoDB" id="3750626at2759"/>
<proteinExistence type="predicted"/>
<protein>
    <recommendedName>
        <fullName evidence="4">F-box domain-containing protein</fullName>
    </recommendedName>
</protein>
<evidence type="ECO:0000313" key="2">
    <source>
        <dbReference type="EMBL" id="KAF2705553.1"/>
    </source>
</evidence>
<feature type="compositionally biased region" description="Acidic residues" evidence="1">
    <location>
        <begin position="461"/>
        <end position="495"/>
    </location>
</feature>
<dbReference type="AlphaFoldDB" id="A0A6G1JYY0"/>
<evidence type="ECO:0000313" key="3">
    <source>
        <dbReference type="Proteomes" id="UP000799428"/>
    </source>
</evidence>
<feature type="compositionally biased region" description="Basic and acidic residues" evidence="1">
    <location>
        <begin position="529"/>
        <end position="539"/>
    </location>
</feature>
<dbReference type="EMBL" id="MU005778">
    <property type="protein sequence ID" value="KAF2705553.1"/>
    <property type="molecule type" value="Genomic_DNA"/>
</dbReference>
<organism evidence="2 3">
    <name type="scientific">Pleomassaria siparia CBS 279.74</name>
    <dbReference type="NCBI Taxonomy" id="1314801"/>
    <lineage>
        <taxon>Eukaryota</taxon>
        <taxon>Fungi</taxon>
        <taxon>Dikarya</taxon>
        <taxon>Ascomycota</taxon>
        <taxon>Pezizomycotina</taxon>
        <taxon>Dothideomycetes</taxon>
        <taxon>Pleosporomycetidae</taxon>
        <taxon>Pleosporales</taxon>
        <taxon>Pleomassariaceae</taxon>
        <taxon>Pleomassaria</taxon>
    </lineage>
</organism>
<accession>A0A6G1JYY0</accession>
<sequence length="539" mass="60693">MAPRTSLYDLPNELLTQIAGCLEEARVPRKMDLVRLVRVSKRMQPIAEDVLYRSANVSAGAKVSCSHNDMLELLRTLLRHPDLGSKIRILNMSTVRRNRARKYEKEGSLNLRELREMSLEKLKELGYGVGCAWYTMVEASIESAFAGLVLALLPKVVDLKLSVLDHARGDPCPEPLLALFGTANLPAKLAPTFRTCKRLSILADHFPMLSEDFANLTCLALGHVSIRDILRLNGPYSLRGVSGVKRLYMKLVVQVAETFIIENLDAKFEDLLAAMGFPALTHLTVEFFNEGCRCPEGHTLEIKTFLKDLRSVSSTLEKLELCFDDLEDVDDEQWILKNSEPAETFKQFTALRHLSIPERFLLDSANDDRTITDILPASLEKLDLIAPKPEILRLLQRIADNRSQMPTLGKVFLRCREYNAPAHDLWYTDTPVWEQLDSHGITTVVLSLDTGTEKTMPFDPSEGESEEDDDDEAEIESDDDDDDEADDDDDDDSLPDLESVTGDNEIDWVSEANEDGDYGHDLDADEDSNDHYFPPDESF</sequence>
<evidence type="ECO:0000256" key="1">
    <source>
        <dbReference type="SAM" id="MobiDB-lite"/>
    </source>
</evidence>
<feature type="region of interest" description="Disordered" evidence="1">
    <location>
        <begin position="450"/>
        <end position="539"/>
    </location>
</feature>
<dbReference type="Proteomes" id="UP000799428">
    <property type="component" value="Unassembled WGS sequence"/>
</dbReference>
<gene>
    <name evidence="2" type="ORF">K504DRAFT_460279</name>
</gene>
<evidence type="ECO:0008006" key="4">
    <source>
        <dbReference type="Google" id="ProtNLM"/>
    </source>
</evidence>
<feature type="compositionally biased region" description="Acidic residues" evidence="1">
    <location>
        <begin position="504"/>
        <end position="516"/>
    </location>
</feature>
<name>A0A6G1JYY0_9PLEO</name>
<reference evidence="2" key="1">
    <citation type="journal article" date="2020" name="Stud. Mycol.">
        <title>101 Dothideomycetes genomes: a test case for predicting lifestyles and emergence of pathogens.</title>
        <authorList>
            <person name="Haridas S."/>
            <person name="Albert R."/>
            <person name="Binder M."/>
            <person name="Bloem J."/>
            <person name="Labutti K."/>
            <person name="Salamov A."/>
            <person name="Andreopoulos B."/>
            <person name="Baker S."/>
            <person name="Barry K."/>
            <person name="Bills G."/>
            <person name="Bluhm B."/>
            <person name="Cannon C."/>
            <person name="Castanera R."/>
            <person name="Culley D."/>
            <person name="Daum C."/>
            <person name="Ezra D."/>
            <person name="Gonzalez J."/>
            <person name="Henrissat B."/>
            <person name="Kuo A."/>
            <person name="Liang C."/>
            <person name="Lipzen A."/>
            <person name="Lutzoni F."/>
            <person name="Magnuson J."/>
            <person name="Mondo S."/>
            <person name="Nolan M."/>
            <person name="Ohm R."/>
            <person name="Pangilinan J."/>
            <person name="Park H.-J."/>
            <person name="Ramirez L."/>
            <person name="Alfaro M."/>
            <person name="Sun H."/>
            <person name="Tritt A."/>
            <person name="Yoshinaga Y."/>
            <person name="Zwiers L.-H."/>
            <person name="Turgeon B."/>
            <person name="Goodwin S."/>
            <person name="Spatafora J."/>
            <person name="Crous P."/>
            <person name="Grigoriev I."/>
        </authorList>
    </citation>
    <scope>NUCLEOTIDE SEQUENCE</scope>
    <source>
        <strain evidence="2">CBS 279.74</strain>
    </source>
</reference>